<dbReference type="InterPro" id="IPR036047">
    <property type="entry name" value="F-box-like_dom_sf"/>
</dbReference>
<sequence>MRVLPFSRLWKRVGAGRTSFLNLPVEVQVEILCHLDPASLVACRLTCRSLSTLFEESMAVQYAYRLGISAMTDVGSPEGVSLRDRYAAIVRYQRASKRILFPARIQSPGQDSFFLAQSNGVFVYAFNDSGSVALKLHRPGSARTGLPELTFLCVKWKSFMEPRSFSAARFAVDLSEDLLVITRPSDDKTEYLHHFISISGDCYRHPVAASSTLRAPRSTQQSHAITYPRGDVPLDILSDLVAWGHLQAVQDEDYSDLPQTTVVQITNWKTGTVVWRYQSHEISSYHLIDRHHILITQHDGIHVFAFDPDRSGPAPPVYTKPQAQLLHLRLPAFEPAAQRAGLFKSVLNIPRSHPDDRPLFRPDPSHSLLAICMDNFALNCRPDRFQKSGVLFLVSLETIRAYLARRLKTGWARFGRSLVLRWDDWGPMGARVVTTDDINLFDLSIATLGSRCVLTIARSAPLVHVVVIDAHPWAQHHGRGLTRHPISLRGVYHTSKLVDSSYLHHIDTLGPYERLWKTWKQKVMILQGTFPCHMAQCLVQVRWPDYSRSHTVLTGEEVVVVRTRRIRSG</sequence>
<gene>
    <name evidence="2" type="ORF">L227DRAFT_658330</name>
</gene>
<reference evidence="2" key="1">
    <citation type="journal article" date="2018" name="Genome Biol. Evol.">
        <title>Genomics and development of Lentinus tigrinus, a white-rot wood-decaying mushroom with dimorphic fruiting bodies.</title>
        <authorList>
            <person name="Wu B."/>
            <person name="Xu Z."/>
            <person name="Knudson A."/>
            <person name="Carlson A."/>
            <person name="Chen N."/>
            <person name="Kovaka S."/>
            <person name="LaButti K."/>
            <person name="Lipzen A."/>
            <person name="Pennachio C."/>
            <person name="Riley R."/>
            <person name="Schakwitz W."/>
            <person name="Umezawa K."/>
            <person name="Ohm R.A."/>
            <person name="Grigoriev I.V."/>
            <person name="Nagy L.G."/>
            <person name="Gibbons J."/>
            <person name="Hibbett D."/>
        </authorList>
    </citation>
    <scope>NUCLEOTIDE SEQUENCE [LARGE SCALE GENOMIC DNA]</scope>
    <source>
        <strain evidence="2">ALCF2SS1-6</strain>
    </source>
</reference>
<dbReference type="Proteomes" id="UP000313359">
    <property type="component" value="Unassembled WGS sequence"/>
</dbReference>
<accession>A0A5C2RSX5</accession>
<dbReference type="SUPFAM" id="SSF81383">
    <property type="entry name" value="F-box domain"/>
    <property type="match status" value="1"/>
</dbReference>
<dbReference type="Gene3D" id="1.20.1280.50">
    <property type="match status" value="1"/>
</dbReference>
<name>A0A5C2RSX5_9APHY</name>
<dbReference type="EMBL" id="ML122325">
    <property type="protein sequence ID" value="RPD53286.1"/>
    <property type="molecule type" value="Genomic_DNA"/>
</dbReference>
<protein>
    <recommendedName>
        <fullName evidence="1">F-box domain-containing protein</fullName>
    </recommendedName>
</protein>
<dbReference type="OrthoDB" id="2757285at2759"/>
<evidence type="ECO:0000313" key="2">
    <source>
        <dbReference type="EMBL" id="RPD53286.1"/>
    </source>
</evidence>
<dbReference type="CDD" id="cd09917">
    <property type="entry name" value="F-box_SF"/>
    <property type="match status" value="1"/>
</dbReference>
<dbReference type="PROSITE" id="PS50181">
    <property type="entry name" value="FBOX"/>
    <property type="match status" value="1"/>
</dbReference>
<evidence type="ECO:0000313" key="3">
    <source>
        <dbReference type="Proteomes" id="UP000313359"/>
    </source>
</evidence>
<feature type="domain" description="F-box" evidence="1">
    <location>
        <begin position="17"/>
        <end position="63"/>
    </location>
</feature>
<evidence type="ECO:0000259" key="1">
    <source>
        <dbReference type="PROSITE" id="PS50181"/>
    </source>
</evidence>
<keyword evidence="3" id="KW-1185">Reference proteome</keyword>
<dbReference type="Pfam" id="PF00646">
    <property type="entry name" value="F-box"/>
    <property type="match status" value="1"/>
</dbReference>
<organism evidence="2 3">
    <name type="scientific">Lentinus tigrinus ALCF2SS1-6</name>
    <dbReference type="NCBI Taxonomy" id="1328759"/>
    <lineage>
        <taxon>Eukaryota</taxon>
        <taxon>Fungi</taxon>
        <taxon>Dikarya</taxon>
        <taxon>Basidiomycota</taxon>
        <taxon>Agaricomycotina</taxon>
        <taxon>Agaricomycetes</taxon>
        <taxon>Polyporales</taxon>
        <taxon>Polyporaceae</taxon>
        <taxon>Lentinus</taxon>
    </lineage>
</organism>
<dbReference type="InterPro" id="IPR001810">
    <property type="entry name" value="F-box_dom"/>
</dbReference>
<proteinExistence type="predicted"/>
<dbReference type="SMART" id="SM00256">
    <property type="entry name" value="FBOX"/>
    <property type="match status" value="1"/>
</dbReference>
<dbReference type="AlphaFoldDB" id="A0A5C2RSX5"/>